<feature type="compositionally biased region" description="Basic residues" evidence="1">
    <location>
        <begin position="46"/>
        <end position="55"/>
    </location>
</feature>
<proteinExistence type="predicted"/>
<feature type="compositionally biased region" description="Polar residues" evidence="1">
    <location>
        <begin position="34"/>
        <end position="43"/>
    </location>
</feature>
<dbReference type="EMBL" id="JANPWB010000010">
    <property type="protein sequence ID" value="KAJ1140802.1"/>
    <property type="molecule type" value="Genomic_DNA"/>
</dbReference>
<comment type="caution">
    <text evidence="2">The sequence shown here is derived from an EMBL/GenBank/DDBJ whole genome shotgun (WGS) entry which is preliminary data.</text>
</comment>
<sequence length="265" mass="28108">MAQNATWRHPQAASTTRAPPSPPPGPPTAAVSQRGHTFTAQDQKCTKKYAKKYLRRTPGPIRPAITTSRPAQQGPITGGLRQARTSPEPRALALPCTGGPTATNSGGGLLTPKATLPRPTRARQFGRLSGGGIGPAVPGAPPAARPRQAVGRRRRSSPGGLCPTKPPRAPPQRHSPRTPLQRGTPGHPQQHEAARAGRVRLSSRVRHQPGPPSQSGQKARSQPGPQRLWVHQPQAKVSQPEGSAIHATPSGEMLKEARVRRSLTQ</sequence>
<evidence type="ECO:0000313" key="2">
    <source>
        <dbReference type="EMBL" id="KAJ1140802.1"/>
    </source>
</evidence>
<dbReference type="AlphaFoldDB" id="A0AAV7QJT1"/>
<evidence type="ECO:0000256" key="1">
    <source>
        <dbReference type="SAM" id="MobiDB-lite"/>
    </source>
</evidence>
<organism evidence="2 3">
    <name type="scientific">Pleurodeles waltl</name>
    <name type="common">Iberian ribbed newt</name>
    <dbReference type="NCBI Taxonomy" id="8319"/>
    <lineage>
        <taxon>Eukaryota</taxon>
        <taxon>Metazoa</taxon>
        <taxon>Chordata</taxon>
        <taxon>Craniata</taxon>
        <taxon>Vertebrata</taxon>
        <taxon>Euteleostomi</taxon>
        <taxon>Amphibia</taxon>
        <taxon>Batrachia</taxon>
        <taxon>Caudata</taxon>
        <taxon>Salamandroidea</taxon>
        <taxon>Salamandridae</taxon>
        <taxon>Pleurodelinae</taxon>
        <taxon>Pleurodeles</taxon>
    </lineage>
</organism>
<accession>A0AAV7QJT1</accession>
<name>A0AAV7QJT1_PLEWA</name>
<keyword evidence="3" id="KW-1185">Reference proteome</keyword>
<gene>
    <name evidence="2" type="ORF">NDU88_007140</name>
</gene>
<evidence type="ECO:0000313" key="3">
    <source>
        <dbReference type="Proteomes" id="UP001066276"/>
    </source>
</evidence>
<feature type="compositionally biased region" description="Polar residues" evidence="1">
    <location>
        <begin position="213"/>
        <end position="224"/>
    </location>
</feature>
<feature type="compositionally biased region" description="Polar residues" evidence="1">
    <location>
        <begin position="65"/>
        <end position="75"/>
    </location>
</feature>
<feature type="region of interest" description="Disordered" evidence="1">
    <location>
        <begin position="1"/>
        <end position="265"/>
    </location>
</feature>
<dbReference type="Proteomes" id="UP001066276">
    <property type="component" value="Chromosome 6"/>
</dbReference>
<protein>
    <submittedName>
        <fullName evidence="2">Uncharacterized protein</fullName>
    </submittedName>
</protein>
<reference evidence="2" key="1">
    <citation type="journal article" date="2022" name="bioRxiv">
        <title>Sequencing and chromosome-scale assembly of the giantPleurodeles waltlgenome.</title>
        <authorList>
            <person name="Brown T."/>
            <person name="Elewa A."/>
            <person name="Iarovenko S."/>
            <person name="Subramanian E."/>
            <person name="Araus A.J."/>
            <person name="Petzold A."/>
            <person name="Susuki M."/>
            <person name="Suzuki K.-i.T."/>
            <person name="Hayashi T."/>
            <person name="Toyoda A."/>
            <person name="Oliveira C."/>
            <person name="Osipova E."/>
            <person name="Leigh N.D."/>
            <person name="Simon A."/>
            <person name="Yun M.H."/>
        </authorList>
    </citation>
    <scope>NUCLEOTIDE SEQUENCE</scope>
    <source>
        <strain evidence="2">20211129_DDA</strain>
        <tissue evidence="2">Liver</tissue>
    </source>
</reference>
<feature type="compositionally biased region" description="Basic residues" evidence="1">
    <location>
        <begin position="197"/>
        <end position="207"/>
    </location>
</feature>